<sequence length="167" mass="18090">MKPKSHAHPDVSDSDSEMVDGMDLGDDMSIDIDDGFSNGVSVSAAERSVARYEDSLSEAIAYGQSLQADYKADHRPEVKGIFKKTFSILAWDDPLEAGGTAAEVVGIEAKIALANELNQAILKSQGRPPHPALETLYRHTAVCIQQLALMGVSAVPFIDMKREFIDI</sequence>
<evidence type="ECO:0000256" key="1">
    <source>
        <dbReference type="SAM" id="MobiDB-lite"/>
    </source>
</evidence>
<dbReference type="EMBL" id="KZ293646">
    <property type="protein sequence ID" value="PBL01436.1"/>
    <property type="molecule type" value="Genomic_DNA"/>
</dbReference>
<organism evidence="3 4">
    <name type="scientific">Armillaria gallica</name>
    <name type="common">Bulbous honey fungus</name>
    <name type="synonym">Armillaria bulbosa</name>
    <dbReference type="NCBI Taxonomy" id="47427"/>
    <lineage>
        <taxon>Eukaryota</taxon>
        <taxon>Fungi</taxon>
        <taxon>Dikarya</taxon>
        <taxon>Basidiomycota</taxon>
        <taxon>Agaricomycotina</taxon>
        <taxon>Agaricomycetes</taxon>
        <taxon>Agaricomycetidae</taxon>
        <taxon>Agaricales</taxon>
        <taxon>Marasmiineae</taxon>
        <taxon>Physalacriaceae</taxon>
        <taxon>Armillaria</taxon>
    </lineage>
</organism>
<dbReference type="OrthoDB" id="25503at2759"/>
<reference evidence="4" key="1">
    <citation type="journal article" date="2017" name="Nat. Ecol. Evol.">
        <title>Genome expansion and lineage-specific genetic innovations in the forest pathogenic fungi Armillaria.</title>
        <authorList>
            <person name="Sipos G."/>
            <person name="Prasanna A.N."/>
            <person name="Walter M.C."/>
            <person name="O'Connor E."/>
            <person name="Balint B."/>
            <person name="Krizsan K."/>
            <person name="Kiss B."/>
            <person name="Hess J."/>
            <person name="Varga T."/>
            <person name="Slot J."/>
            <person name="Riley R."/>
            <person name="Boka B."/>
            <person name="Rigling D."/>
            <person name="Barry K."/>
            <person name="Lee J."/>
            <person name="Mihaltcheva S."/>
            <person name="LaButti K."/>
            <person name="Lipzen A."/>
            <person name="Waldron R."/>
            <person name="Moloney N.M."/>
            <person name="Sperisen C."/>
            <person name="Kredics L."/>
            <person name="Vagvoelgyi C."/>
            <person name="Patrignani A."/>
            <person name="Fitzpatrick D."/>
            <person name="Nagy I."/>
            <person name="Doyle S."/>
            <person name="Anderson J.B."/>
            <person name="Grigoriev I.V."/>
            <person name="Gueldener U."/>
            <person name="Muensterkoetter M."/>
            <person name="Nagy L.G."/>
        </authorList>
    </citation>
    <scope>NUCLEOTIDE SEQUENCE [LARGE SCALE GENOMIC DNA]</scope>
    <source>
        <strain evidence="4">Ar21-2</strain>
    </source>
</reference>
<evidence type="ECO:0000259" key="2">
    <source>
        <dbReference type="SMART" id="SM00757"/>
    </source>
</evidence>
<feature type="compositionally biased region" description="Acidic residues" evidence="1">
    <location>
        <begin position="12"/>
        <end position="24"/>
    </location>
</feature>
<dbReference type="InterPro" id="IPR024964">
    <property type="entry name" value="CTLH/CRA"/>
</dbReference>
<feature type="region of interest" description="Disordered" evidence="1">
    <location>
        <begin position="1"/>
        <end position="24"/>
    </location>
</feature>
<dbReference type="SMART" id="SM00757">
    <property type="entry name" value="CRA"/>
    <property type="match status" value="1"/>
</dbReference>
<dbReference type="STRING" id="47427.A0A2H3E1U9"/>
<feature type="domain" description="CRA" evidence="2">
    <location>
        <begin position="54"/>
        <end position="153"/>
    </location>
</feature>
<evidence type="ECO:0000313" key="3">
    <source>
        <dbReference type="EMBL" id="PBL01436.1"/>
    </source>
</evidence>
<evidence type="ECO:0000313" key="4">
    <source>
        <dbReference type="Proteomes" id="UP000217790"/>
    </source>
</evidence>
<name>A0A2H3E1U9_ARMGA</name>
<dbReference type="InterPro" id="IPR013144">
    <property type="entry name" value="CRA_dom"/>
</dbReference>
<dbReference type="AlphaFoldDB" id="A0A2H3E1U9"/>
<accession>A0A2H3E1U9</accession>
<dbReference type="Proteomes" id="UP000217790">
    <property type="component" value="Unassembled WGS sequence"/>
</dbReference>
<proteinExistence type="predicted"/>
<keyword evidence="4" id="KW-1185">Reference proteome</keyword>
<dbReference type="InParanoid" id="A0A2H3E1U9"/>
<gene>
    <name evidence="3" type="ORF">ARMGADRAFT_426268</name>
</gene>
<protein>
    <recommendedName>
        <fullName evidence="2">CRA domain-containing protein</fullName>
    </recommendedName>
</protein>
<dbReference type="Pfam" id="PF10607">
    <property type="entry name" value="CTLH"/>
    <property type="match status" value="1"/>
</dbReference>